<evidence type="ECO:0000256" key="1">
    <source>
        <dbReference type="SAM" id="Phobius"/>
    </source>
</evidence>
<dbReference type="OrthoDB" id="9811720at2"/>
<dbReference type="KEGG" id="ajp:AMJAP_0348"/>
<dbReference type="Proteomes" id="UP000595663">
    <property type="component" value="Chromosome"/>
</dbReference>
<name>A0A7R6SRY3_9GAMM</name>
<protein>
    <recommendedName>
        <fullName evidence="2">HPP transmembrane region domain-containing protein</fullName>
    </recommendedName>
</protein>
<feature type="transmembrane region" description="Helical" evidence="1">
    <location>
        <begin position="21"/>
        <end position="42"/>
    </location>
</feature>
<accession>A0A7R6SRY3</accession>
<organism evidence="3 4">
    <name type="scientific">Amphritea japonica ATCC BAA-1530</name>
    <dbReference type="NCBI Taxonomy" id="1278309"/>
    <lineage>
        <taxon>Bacteria</taxon>
        <taxon>Pseudomonadati</taxon>
        <taxon>Pseudomonadota</taxon>
        <taxon>Gammaproteobacteria</taxon>
        <taxon>Oceanospirillales</taxon>
        <taxon>Oceanospirillaceae</taxon>
        <taxon>Amphritea</taxon>
    </lineage>
</organism>
<keyword evidence="1" id="KW-0812">Transmembrane</keyword>
<dbReference type="InterPro" id="IPR058581">
    <property type="entry name" value="TM_HPP"/>
</dbReference>
<proteinExistence type="predicted"/>
<reference evidence="3 4" key="1">
    <citation type="journal article" date="2008" name="Int. J. Syst. Evol. Microbiol.">
        <title>Amphritea japonica sp. nov. and Amphritea balenae sp. nov., isolated from the sediment adjacent to sperm whale carcasses off Kagoshima, Japan.</title>
        <authorList>
            <person name="Miyazaki M."/>
            <person name="Nogi Y."/>
            <person name="Fujiwara Y."/>
            <person name="Kawato M."/>
            <person name="Nagahama T."/>
            <person name="Kubokawa K."/>
            <person name="Horikoshi K."/>
        </authorList>
    </citation>
    <scope>NUCLEOTIDE SEQUENCE [LARGE SCALE GENOMIC DNA]</scope>
    <source>
        <strain evidence="3 4">ATCC BAA-1530</strain>
    </source>
</reference>
<dbReference type="PANTHER" id="PTHR33741">
    <property type="entry name" value="TRANSMEMBRANE PROTEIN DDB_G0269096-RELATED"/>
    <property type="match status" value="1"/>
</dbReference>
<feature type="transmembrane region" description="Helical" evidence="1">
    <location>
        <begin position="138"/>
        <end position="159"/>
    </location>
</feature>
<dbReference type="AlphaFoldDB" id="A0A7R6SRY3"/>
<sequence length="169" mass="18209">MADLLVKMRGDATSLPAKHPVRNILVAGLGGFIAIALLAYLADSLETVLIMGSFGASCVLVFGFPDAPFSQPRNVILGHFISTLTGLTFVILFGPVWWSVALAVGVAIMLMMASRTVHPPAGSNPVIVFLLQPGWDYLFFPTLSGAVLLVLVALLYNNLSRSDNYPKYW</sequence>
<dbReference type="EMBL" id="AP014545">
    <property type="protein sequence ID" value="BBB24947.1"/>
    <property type="molecule type" value="Genomic_DNA"/>
</dbReference>
<evidence type="ECO:0000313" key="3">
    <source>
        <dbReference type="EMBL" id="BBB24947.1"/>
    </source>
</evidence>
<keyword evidence="1" id="KW-0472">Membrane</keyword>
<keyword evidence="4" id="KW-1185">Reference proteome</keyword>
<feature type="domain" description="HPP transmembrane region" evidence="2">
    <location>
        <begin position="17"/>
        <end position="166"/>
    </location>
</feature>
<dbReference type="RefSeq" id="WP_019620877.1">
    <property type="nucleotide sequence ID" value="NZ_AP014545.1"/>
</dbReference>
<evidence type="ECO:0000313" key="4">
    <source>
        <dbReference type="Proteomes" id="UP000595663"/>
    </source>
</evidence>
<dbReference type="PANTHER" id="PTHR33741:SF5">
    <property type="entry name" value="TRANSMEMBRANE PROTEIN DDB_G0269096-RELATED"/>
    <property type="match status" value="1"/>
</dbReference>
<gene>
    <name evidence="3" type="ORF">AMJAP_0348</name>
</gene>
<keyword evidence="1" id="KW-1133">Transmembrane helix</keyword>
<evidence type="ECO:0000259" key="2">
    <source>
        <dbReference type="Pfam" id="PF04982"/>
    </source>
</evidence>
<feature type="transmembrane region" description="Helical" evidence="1">
    <location>
        <begin position="77"/>
        <end position="110"/>
    </location>
</feature>
<dbReference type="InterPro" id="IPR007065">
    <property type="entry name" value="HPP"/>
</dbReference>
<feature type="transmembrane region" description="Helical" evidence="1">
    <location>
        <begin position="48"/>
        <end position="65"/>
    </location>
</feature>
<dbReference type="Pfam" id="PF04982">
    <property type="entry name" value="TM_HPP"/>
    <property type="match status" value="1"/>
</dbReference>